<name>A0A9X0EB41_9PSED</name>
<reference evidence="3 4" key="1">
    <citation type="submission" date="2014-09" db="EMBL/GenBank/DDBJ databases">
        <title>Genome sequence of Pseudomonas lutea strain DSM 17257T.</title>
        <authorList>
            <person name="Kwak Y."/>
            <person name="Shin J.-H."/>
        </authorList>
    </citation>
    <scope>NUCLEOTIDE SEQUENCE [LARGE SCALE GENOMIC DNA]</scope>
    <source>
        <strain evidence="3 4">DSM 17257</strain>
    </source>
</reference>
<evidence type="ECO:0000313" key="4">
    <source>
        <dbReference type="Proteomes" id="UP000029719"/>
    </source>
</evidence>
<dbReference type="InterPro" id="IPR005135">
    <property type="entry name" value="Endo/exonuclease/phosphatase"/>
</dbReference>
<dbReference type="InterPro" id="IPR051916">
    <property type="entry name" value="GPI-anchor_lipid_remodeler"/>
</dbReference>
<dbReference type="AlphaFoldDB" id="A0A9X0EB41"/>
<feature type="transmembrane region" description="Helical" evidence="1">
    <location>
        <begin position="7"/>
        <end position="27"/>
    </location>
</feature>
<evidence type="ECO:0000256" key="1">
    <source>
        <dbReference type="SAM" id="Phobius"/>
    </source>
</evidence>
<keyword evidence="1" id="KW-1133">Transmembrane helix</keyword>
<dbReference type="RefSeq" id="WP_037018041.1">
    <property type="nucleotide sequence ID" value="NZ_JRMB01000003.1"/>
</dbReference>
<dbReference type="Proteomes" id="UP000029719">
    <property type="component" value="Unassembled WGS sequence"/>
</dbReference>
<dbReference type="Gene3D" id="3.60.10.10">
    <property type="entry name" value="Endonuclease/exonuclease/phosphatase"/>
    <property type="match status" value="1"/>
</dbReference>
<proteinExistence type="predicted"/>
<dbReference type="GO" id="GO:0016020">
    <property type="term" value="C:membrane"/>
    <property type="evidence" value="ECO:0007669"/>
    <property type="project" value="GOC"/>
</dbReference>
<accession>A0A9X0EB41</accession>
<dbReference type="SUPFAM" id="SSF56219">
    <property type="entry name" value="DNase I-like"/>
    <property type="match status" value="1"/>
</dbReference>
<feature type="domain" description="Endonuclease/exonuclease/phosphatase" evidence="2">
    <location>
        <begin position="58"/>
        <end position="350"/>
    </location>
</feature>
<dbReference type="GO" id="GO:0006506">
    <property type="term" value="P:GPI anchor biosynthetic process"/>
    <property type="evidence" value="ECO:0007669"/>
    <property type="project" value="TreeGrafter"/>
</dbReference>
<dbReference type="Pfam" id="PF03372">
    <property type="entry name" value="Exo_endo_phos"/>
    <property type="match status" value="1"/>
</dbReference>
<keyword evidence="3" id="KW-0255">Endonuclease</keyword>
<sequence>MARPVRYLLYVAVFVGLSGILLYDLTWHPARRENVAVSCNAMDAKPPVLAAGQTLKVMTWNIQYLAGKRYVFWYDLPDGNGPDERPTPEDLAYNLDEVARVIRDEQPDVLLLQEVDDGAKNTDYGNQLALLQARVADLYPCSTEAFYWKSDFVPDRHIFGSVGRKLATLSRYQLDSAERLHLPSSSGNFISRLFQPQPALLVSYLPLSDDRRLAVTNTHLSGVASGSDVQQRQVAAVRQLQQSFEQNGTLWITGGDFNLLPLGQYQRLAVEQRAPYSAVSELQGLWESFPMIPSNDEVNGEDRRKWYTRFPNDPTLSGPDRTQDFVFYSPELKKIEARVRQADTLLISDHMPVIARFRVPAKTE</sequence>
<evidence type="ECO:0000313" key="3">
    <source>
        <dbReference type="EMBL" id="KGF62592.1"/>
    </source>
</evidence>
<comment type="caution">
    <text evidence="3">The sequence shown here is derived from an EMBL/GenBank/DDBJ whole genome shotgun (WGS) entry which is preliminary data.</text>
</comment>
<keyword evidence="3" id="KW-0540">Nuclease</keyword>
<evidence type="ECO:0000259" key="2">
    <source>
        <dbReference type="Pfam" id="PF03372"/>
    </source>
</evidence>
<dbReference type="InterPro" id="IPR036691">
    <property type="entry name" value="Endo/exonu/phosph_ase_sf"/>
</dbReference>
<organism evidence="3 4">
    <name type="scientific">Pseudomonas lutea</name>
    <dbReference type="NCBI Taxonomy" id="243924"/>
    <lineage>
        <taxon>Bacteria</taxon>
        <taxon>Pseudomonadati</taxon>
        <taxon>Pseudomonadota</taxon>
        <taxon>Gammaproteobacteria</taxon>
        <taxon>Pseudomonadales</taxon>
        <taxon>Pseudomonadaceae</taxon>
        <taxon>Pseudomonas</taxon>
    </lineage>
</organism>
<dbReference type="PANTHER" id="PTHR14859:SF1">
    <property type="entry name" value="PGAP2-INTERACTING PROTEIN"/>
    <property type="match status" value="1"/>
</dbReference>
<dbReference type="GO" id="GO:0004519">
    <property type="term" value="F:endonuclease activity"/>
    <property type="evidence" value="ECO:0007669"/>
    <property type="project" value="UniProtKB-KW"/>
</dbReference>
<protein>
    <submittedName>
        <fullName evidence="3">Endonuclease</fullName>
    </submittedName>
</protein>
<gene>
    <name evidence="3" type="ORF">LT42_22345</name>
</gene>
<dbReference type="PANTHER" id="PTHR14859">
    <property type="entry name" value="CALCOFLUOR WHITE HYPERSENSITIVE PROTEIN PRECURSOR"/>
    <property type="match status" value="1"/>
</dbReference>
<dbReference type="EMBL" id="JRMB01000003">
    <property type="protein sequence ID" value="KGF62592.1"/>
    <property type="molecule type" value="Genomic_DNA"/>
</dbReference>
<keyword evidence="1" id="KW-0812">Transmembrane</keyword>
<keyword evidence="1" id="KW-0472">Membrane</keyword>
<dbReference type="OrthoDB" id="334565at2"/>
<keyword evidence="3" id="KW-0378">Hydrolase</keyword>